<dbReference type="InParanoid" id="A0A7R8UB40"/>
<dbReference type="FunFam" id="1.25.40.280:FF:000001">
    <property type="entry name" value="programmed cell death 6-interacting protein-like isoform X1"/>
    <property type="match status" value="1"/>
</dbReference>
<dbReference type="OMA" id="VSHAEEM"/>
<reference evidence="3 4" key="1">
    <citation type="submission" date="2020-11" db="EMBL/GenBank/DDBJ databases">
        <authorList>
            <person name="Wallbank WR R."/>
            <person name="Pardo Diaz C."/>
            <person name="Kozak K."/>
            <person name="Martin S."/>
            <person name="Jiggins C."/>
            <person name="Moest M."/>
            <person name="Warren A I."/>
            <person name="Generalovic N T."/>
            <person name="Byers J.R.P. K."/>
            <person name="Montejo-Kovacevich G."/>
            <person name="Yen C E."/>
        </authorList>
    </citation>
    <scope>NUCLEOTIDE SEQUENCE [LARGE SCALE GENOMIC DNA]</scope>
</reference>
<dbReference type="AlphaFoldDB" id="A0A7R8UB40"/>
<dbReference type="Gene3D" id="1.20.120.560">
    <property type="entry name" value="alix/aip1 in complex with the ypdl late domain"/>
    <property type="match status" value="1"/>
</dbReference>
<dbReference type="CDD" id="cd09235">
    <property type="entry name" value="V_Alix"/>
    <property type="match status" value="1"/>
</dbReference>
<evidence type="ECO:0000313" key="3">
    <source>
        <dbReference type="EMBL" id="CAD7077450.1"/>
    </source>
</evidence>
<dbReference type="FunCoup" id="A0A7R8UB40">
    <property type="interactions" value="1874"/>
</dbReference>
<organism evidence="3 4">
    <name type="scientific">Hermetia illucens</name>
    <name type="common">Black soldier fly</name>
    <dbReference type="NCBI Taxonomy" id="343691"/>
    <lineage>
        <taxon>Eukaryota</taxon>
        <taxon>Metazoa</taxon>
        <taxon>Ecdysozoa</taxon>
        <taxon>Arthropoda</taxon>
        <taxon>Hexapoda</taxon>
        <taxon>Insecta</taxon>
        <taxon>Pterygota</taxon>
        <taxon>Neoptera</taxon>
        <taxon>Endopterygota</taxon>
        <taxon>Diptera</taxon>
        <taxon>Brachycera</taxon>
        <taxon>Stratiomyomorpha</taxon>
        <taxon>Stratiomyidae</taxon>
        <taxon>Hermetiinae</taxon>
        <taxon>Hermetia</taxon>
    </lineage>
</organism>
<dbReference type="InterPro" id="IPR025304">
    <property type="entry name" value="ALIX_V_dom"/>
</dbReference>
<feature type="compositionally biased region" description="Low complexity" evidence="1">
    <location>
        <begin position="737"/>
        <end position="755"/>
    </location>
</feature>
<gene>
    <name evidence="3" type="ORF">HERILL_LOCUS795</name>
</gene>
<dbReference type="GO" id="GO:0005768">
    <property type="term" value="C:endosome"/>
    <property type="evidence" value="ECO:0007669"/>
    <property type="project" value="TreeGrafter"/>
</dbReference>
<dbReference type="OrthoDB" id="2141925at2759"/>
<dbReference type="EMBL" id="LR899009">
    <property type="protein sequence ID" value="CAD7077450.1"/>
    <property type="molecule type" value="Genomic_DNA"/>
</dbReference>
<feature type="domain" description="BRO1" evidence="2">
    <location>
        <begin position="3"/>
        <end position="396"/>
    </location>
</feature>
<dbReference type="Gene3D" id="1.25.40.280">
    <property type="entry name" value="alix/aip1 like domains"/>
    <property type="match status" value="1"/>
</dbReference>
<dbReference type="PANTHER" id="PTHR23030:SF39">
    <property type="entry name" value="PROGRAMMED CELL DEATH 6-INTERACTING PROTEIN"/>
    <property type="match status" value="1"/>
</dbReference>
<protein>
    <recommendedName>
        <fullName evidence="2">BRO1 domain-containing protein</fullName>
    </recommendedName>
</protein>
<dbReference type="InterPro" id="IPR038499">
    <property type="entry name" value="BRO1_sf"/>
</dbReference>
<dbReference type="Gene3D" id="1.20.140.50">
    <property type="entry name" value="alix/aip1 like domains"/>
    <property type="match status" value="1"/>
</dbReference>
<dbReference type="PANTHER" id="PTHR23030">
    <property type="entry name" value="PCD6 INTERACTING PROTEIN-RELATED"/>
    <property type="match status" value="1"/>
</dbReference>
<keyword evidence="4" id="KW-1185">Reference proteome</keyword>
<feature type="region of interest" description="Disordered" evidence="1">
    <location>
        <begin position="805"/>
        <end position="841"/>
    </location>
</feature>
<dbReference type="CDD" id="cd09240">
    <property type="entry name" value="BRO1_Alix"/>
    <property type="match status" value="1"/>
</dbReference>
<dbReference type="PROSITE" id="PS51180">
    <property type="entry name" value="BRO1"/>
    <property type="match status" value="1"/>
</dbReference>
<evidence type="ECO:0000313" key="4">
    <source>
        <dbReference type="Proteomes" id="UP000594454"/>
    </source>
</evidence>
<dbReference type="Pfam" id="PF13949">
    <property type="entry name" value="ALIX_LYPXL_bnd"/>
    <property type="match status" value="1"/>
</dbReference>
<name>A0A7R8UB40_HERIL</name>
<sequence length="841" mass="92573">MTKMLAVPLKKPAEVDVVKPLKNLIQSAYNNPAGSSDYSESVAEFGKLRNTAIWKFFEKYESSLEVVYGYYDQLCSLETKVPVNELQIPFKWKDAFDKGSLFGGRISLTHTSLMYEKVCVLFNIAALQSAVASSQSLESDEGLKLATKLFQQAAGIFQYLKGATPAAIPTEPTPDLSPETLSVVASLMVAQAQELFIAKAIRDKLKDAMVAKLCSQCEELYADALRGMQKDTVKSVWEKDWIPTVAGKQAGYHAMTQFFESLVCRSSKKIGEEIARLQDAVELFQAAQSRSGDAGLLNEYLNRAKRNLEESVKDNNFIYNEMIPDVKSLSTPGKVQLAKSLPIGSPMSQNFKDLFADLVPVVIHQAASASEARKNEAVNGEIMKLREATQNLNAILSSLNLPAAIEMDCSGSGLPPSILTKAADLRQKGGIESIQTLITELPELLTRNREILDEAERMLNEEQTSDDQLRTQFKERWTRVPSEKLTEMFRSNARKYREIINNAVEADKIVRQKFESNMKGIRLLSESPDKIEQALPSCEGVQIANNPAVQRLRQLMESVDAIKAERDVIESELKGVKIDMKSEFLQVLAKDGTINEPALSIPQIGKVLQPLQAQVQDSIQRQQTLVSDIQEAHQQFAGASGSSSTSRDGLLSELATAYDSFIELQNNLKEGTKFYNDLTQLLVVFQNKITDFCFARKTEKDELMKDLTQASSRQAPAPTPSVPPYYNTTTTDGGSTPQPAAPSAQPGAPAAQPGAVPYPMQISGMPVPYGASSTAPYPAYVAPPMPQGFNPYATLPYPSNAYNYSGFPQGPQPNQHYGTYPGSFAAQQQGGYPYQQKPPGW</sequence>
<feature type="region of interest" description="Disordered" evidence="1">
    <location>
        <begin position="708"/>
        <end position="755"/>
    </location>
</feature>
<dbReference type="Pfam" id="PF03097">
    <property type="entry name" value="BRO1"/>
    <property type="match status" value="1"/>
</dbReference>
<dbReference type="InterPro" id="IPR004328">
    <property type="entry name" value="BRO1_dom"/>
</dbReference>
<evidence type="ECO:0000259" key="2">
    <source>
        <dbReference type="PROSITE" id="PS51180"/>
    </source>
</evidence>
<proteinExistence type="predicted"/>
<accession>A0A7R8UB40</accession>
<feature type="compositionally biased region" description="Polar residues" evidence="1">
    <location>
        <begin position="726"/>
        <end position="736"/>
    </location>
</feature>
<dbReference type="SMART" id="SM01041">
    <property type="entry name" value="BRO1"/>
    <property type="match status" value="1"/>
</dbReference>
<evidence type="ECO:0000256" key="1">
    <source>
        <dbReference type="SAM" id="MobiDB-lite"/>
    </source>
</evidence>
<dbReference type="GO" id="GO:0000281">
    <property type="term" value="P:mitotic cytokinesis"/>
    <property type="evidence" value="ECO:0007669"/>
    <property type="project" value="TreeGrafter"/>
</dbReference>
<dbReference type="Proteomes" id="UP000594454">
    <property type="component" value="Chromosome 1"/>
</dbReference>
<feature type="compositionally biased region" description="Low complexity" evidence="1">
    <location>
        <begin position="827"/>
        <end position="841"/>
    </location>
</feature>